<feature type="region of interest" description="Disordered" evidence="3">
    <location>
        <begin position="46"/>
        <end position="70"/>
    </location>
</feature>
<organism evidence="5">
    <name type="scientific">Saccharomyces cerevisiae</name>
    <name type="common">Baker's yeast</name>
    <dbReference type="NCBI Taxonomy" id="4932"/>
    <lineage>
        <taxon>Eukaryota</taxon>
        <taxon>Fungi</taxon>
        <taxon>Dikarya</taxon>
        <taxon>Ascomycota</taxon>
        <taxon>Saccharomycotina</taxon>
        <taxon>Saccharomycetes</taxon>
        <taxon>Saccharomycetales</taxon>
        <taxon>Saccharomycetaceae</taxon>
        <taxon>Saccharomyces</taxon>
    </lineage>
</organism>
<reference evidence="5" key="1">
    <citation type="journal article" date="1991" name="Yeast">
        <title>Constitutive expression of the Saccharomyces cerevisiae CUP1 gene in Kluyveromyces lactis.</title>
        <authorList>
            <person name="Macreadie I.G."/>
            <person name="Horaitis O."/>
            <person name="Vaughan P.R."/>
            <person name="Des Clark-Walker G."/>
        </authorList>
    </citation>
    <scope>NUCLEOTIDE SEQUENCE</scope>
</reference>
<dbReference type="VEuPathDB" id="FungiDB:YHR053C"/>
<gene>
    <name evidence="5" type="primary">CUP1B</name>
</gene>
<feature type="domain" description="Metallothionein" evidence="4">
    <location>
        <begin position="18"/>
        <end position="56"/>
    </location>
</feature>
<dbReference type="Gene3D" id="4.10.650.10">
    <property type="entry name" value="Metallothionein domain superfamily, yeast"/>
    <property type="match status" value="1"/>
</dbReference>
<evidence type="ECO:0000256" key="2">
    <source>
        <dbReference type="ARBA" id="ARBA00022851"/>
    </source>
</evidence>
<evidence type="ECO:0000259" key="4">
    <source>
        <dbReference type="Pfam" id="PF11403"/>
    </source>
</evidence>
<dbReference type="EMBL" id="X57713">
    <property type="protein sequence ID" value="CAA40884.1"/>
    <property type="molecule type" value="Genomic_DNA"/>
</dbReference>
<dbReference type="Pfam" id="PF11403">
    <property type="entry name" value="Metallothio_yeast"/>
    <property type="match status" value="1"/>
</dbReference>
<sequence>MFSELDPQLSTAEFINFQNEGHECQCQCGSCKNNEQCQKSCSCPTGCNSDDKCPCGNKSEETKKSCCSGK</sequence>
<evidence type="ECO:0000313" key="5">
    <source>
        <dbReference type="EMBL" id="CAA40884.1"/>
    </source>
</evidence>
<dbReference type="AlphaFoldDB" id="A0A0A1HAP2"/>
<name>A0A0A1HAP2_YEASX</name>
<dbReference type="GO" id="GO:0005507">
    <property type="term" value="F:copper ion binding"/>
    <property type="evidence" value="ECO:0007669"/>
    <property type="project" value="InterPro"/>
</dbReference>
<evidence type="ECO:0000256" key="3">
    <source>
        <dbReference type="SAM" id="MobiDB-lite"/>
    </source>
</evidence>
<accession>A0A0A1HAP2</accession>
<dbReference type="SMR" id="A0A0A1HAP2"/>
<dbReference type="InterPro" id="IPR037130">
    <property type="entry name" value="Cup1_sf"/>
</dbReference>
<dbReference type="GO" id="GO:0046870">
    <property type="term" value="F:cadmium ion binding"/>
    <property type="evidence" value="ECO:0007669"/>
    <property type="project" value="InterPro"/>
</dbReference>
<feature type="compositionally biased region" description="Basic and acidic residues" evidence="3">
    <location>
        <begin position="49"/>
        <end position="64"/>
    </location>
</feature>
<protein>
    <submittedName>
        <fullName evidence="5">Metallothionein</fullName>
    </submittedName>
</protein>
<dbReference type="GO" id="GO:0010273">
    <property type="term" value="P:detoxification of copper ion"/>
    <property type="evidence" value="ECO:0007669"/>
    <property type="project" value="InterPro"/>
</dbReference>
<keyword evidence="2" id="KW-0480">Metal-thiolate cluster</keyword>
<dbReference type="InterPro" id="IPR022710">
    <property type="entry name" value="Metalthion_dom_yeast"/>
</dbReference>
<keyword evidence="1" id="KW-0479">Metal-binding</keyword>
<proteinExistence type="predicted"/>
<evidence type="ECO:0000256" key="1">
    <source>
        <dbReference type="ARBA" id="ARBA00022723"/>
    </source>
</evidence>
<dbReference type="SUPFAM" id="SSF57868">
    <property type="entry name" value="Metallothionein"/>
    <property type="match status" value="1"/>
</dbReference>
<dbReference type="GO" id="GO:0071585">
    <property type="term" value="P:detoxification of cadmium ion"/>
    <property type="evidence" value="ECO:0007669"/>
    <property type="project" value="InterPro"/>
</dbReference>
<dbReference type="InterPro" id="IPR017854">
    <property type="entry name" value="Metalthion_dom_sf"/>
</dbReference>